<dbReference type="Proteomes" id="UP000063718">
    <property type="component" value="Unassembled WGS sequence"/>
</dbReference>
<dbReference type="EMBL" id="DF238840">
    <property type="protein sequence ID" value="GAF26470.1"/>
    <property type="molecule type" value="Genomic_DNA"/>
</dbReference>
<evidence type="ECO:0000313" key="1">
    <source>
        <dbReference type="EMBL" id="GAF26470.1"/>
    </source>
</evidence>
<protein>
    <submittedName>
        <fullName evidence="1">Uncharacterized protein</fullName>
    </submittedName>
</protein>
<dbReference type="AlphaFoldDB" id="A0A0S6UG99"/>
<name>A0A0S6UG99_NEOTH</name>
<proteinExistence type="predicted"/>
<organism evidence="1">
    <name type="scientific">Moorella thermoacetica Y72</name>
    <dbReference type="NCBI Taxonomy" id="1325331"/>
    <lineage>
        <taxon>Bacteria</taxon>
        <taxon>Bacillati</taxon>
        <taxon>Bacillota</taxon>
        <taxon>Clostridia</taxon>
        <taxon>Neomoorellales</taxon>
        <taxon>Neomoorellaceae</taxon>
        <taxon>Neomoorella</taxon>
    </lineage>
</organism>
<gene>
    <name evidence="1" type="ORF">MTY_1810</name>
</gene>
<sequence>MNFLLLSSTSPLKLQAGRFYRPAEVKYIYLSNCKTVAGI</sequence>
<accession>A0A0S6UG99</accession>
<reference evidence="1" key="1">
    <citation type="journal article" date="2014" name="Gene">
        <title>Genome-guided analysis of transformation efficiency and carbon dioxide assimilation by Moorella thermoacetica Y72.</title>
        <authorList>
            <person name="Tsukahara K."/>
            <person name="Kita A."/>
            <person name="Nakashimada Y."/>
            <person name="Hoshino T."/>
            <person name="Murakami K."/>
        </authorList>
    </citation>
    <scope>NUCLEOTIDE SEQUENCE [LARGE SCALE GENOMIC DNA]</scope>
    <source>
        <strain evidence="1">Y72</strain>
    </source>
</reference>